<keyword evidence="3" id="KW-1185">Reference proteome</keyword>
<evidence type="ECO:0008006" key="4">
    <source>
        <dbReference type="Google" id="ProtNLM"/>
    </source>
</evidence>
<protein>
    <recommendedName>
        <fullName evidence="4">GDSL-like lipase/acylhydrolase family protein</fullName>
    </recommendedName>
</protein>
<proteinExistence type="predicted"/>
<comment type="caution">
    <text evidence="2">The sequence shown here is derived from an EMBL/GenBank/DDBJ whole genome shotgun (WGS) entry which is preliminary data.</text>
</comment>
<evidence type="ECO:0000313" key="3">
    <source>
        <dbReference type="Proteomes" id="UP000243542"/>
    </source>
</evidence>
<evidence type="ECO:0000313" key="2">
    <source>
        <dbReference type="EMBL" id="PFG47974.1"/>
    </source>
</evidence>
<dbReference type="AlphaFoldDB" id="A0A2A9F9E4"/>
<dbReference type="EMBL" id="PDJK01000002">
    <property type="protein sequence ID" value="PFG47974.1"/>
    <property type="molecule type" value="Genomic_DNA"/>
</dbReference>
<name>A0A2A9F9E4_9PSEU</name>
<dbReference type="Proteomes" id="UP000243542">
    <property type="component" value="Unassembled WGS sequence"/>
</dbReference>
<feature type="region of interest" description="Disordered" evidence="1">
    <location>
        <begin position="82"/>
        <end position="124"/>
    </location>
</feature>
<gene>
    <name evidence="2" type="ORF">ATK36_3042</name>
</gene>
<feature type="compositionally biased region" description="Low complexity" evidence="1">
    <location>
        <begin position="85"/>
        <end position="106"/>
    </location>
</feature>
<reference evidence="2 3" key="1">
    <citation type="submission" date="2017-10" db="EMBL/GenBank/DDBJ databases">
        <title>Sequencing the genomes of 1000 actinobacteria strains.</title>
        <authorList>
            <person name="Klenk H.-P."/>
        </authorList>
    </citation>
    <scope>NUCLEOTIDE SEQUENCE [LARGE SCALE GENOMIC DNA]</scope>
    <source>
        <strain evidence="2 3">DSM 46092</strain>
    </source>
</reference>
<sequence length="268" mass="28970">MSTTARACGQLRAVRRFCRCWWLVSVPWHFSGCFSSSCWRRSSRCGRSGFAGRPRGCPAPWGPPRTPPAWAFPCESRFSANPPWTGSVRPPTPRRSPGSSRTRSPRAGGKCDGRRSAGAGRPRGRCGASWFPGRGLPICRVVVLGVNDTLALCSAARFRRDLLGIVVDAWRRIGGVPVVPAGAAPVGRFPGLPRSLRDVLGGRSNALDRAARELTRLPRVTPILFPAGLLHPGPAGYREWAAVLAEGSQVVTFRRHLGEAGCPFGQRI</sequence>
<organism evidence="2 3">
    <name type="scientific">Amycolatopsis sulphurea</name>
    <dbReference type="NCBI Taxonomy" id="76022"/>
    <lineage>
        <taxon>Bacteria</taxon>
        <taxon>Bacillati</taxon>
        <taxon>Actinomycetota</taxon>
        <taxon>Actinomycetes</taxon>
        <taxon>Pseudonocardiales</taxon>
        <taxon>Pseudonocardiaceae</taxon>
        <taxon>Amycolatopsis</taxon>
    </lineage>
</organism>
<accession>A0A2A9F9E4</accession>
<dbReference type="SUPFAM" id="SSF52266">
    <property type="entry name" value="SGNH hydrolase"/>
    <property type="match status" value="1"/>
</dbReference>
<evidence type="ECO:0000256" key="1">
    <source>
        <dbReference type="SAM" id="MobiDB-lite"/>
    </source>
</evidence>